<dbReference type="InterPro" id="IPR050838">
    <property type="entry name" value="Ketopantoate_reductase"/>
</dbReference>
<comment type="pathway">
    <text evidence="1 10">Cofactor biosynthesis; (R)-pantothenate biosynthesis; (R)-pantoate from 3-methyl-2-oxobutanoate: step 2/2.</text>
</comment>
<dbReference type="Proteomes" id="UP000009061">
    <property type="component" value="Chromosome"/>
</dbReference>
<evidence type="ECO:0000259" key="12">
    <source>
        <dbReference type="Pfam" id="PF08546"/>
    </source>
</evidence>
<dbReference type="Pfam" id="PF02558">
    <property type="entry name" value="ApbA"/>
    <property type="match status" value="1"/>
</dbReference>
<dbReference type="Gene3D" id="3.40.50.720">
    <property type="entry name" value="NAD(P)-binding Rossmann-like Domain"/>
    <property type="match status" value="1"/>
</dbReference>
<dbReference type="PANTHER" id="PTHR43765:SF2">
    <property type="entry name" value="2-DEHYDROPANTOATE 2-REDUCTASE"/>
    <property type="match status" value="1"/>
</dbReference>
<dbReference type="AlphaFoldDB" id="H6Q5G7"/>
<comment type="function">
    <text evidence="10">Catalyzes the NADPH-dependent reduction of ketopantoate into pantoic acid.</text>
</comment>
<dbReference type="InterPro" id="IPR003710">
    <property type="entry name" value="ApbA"/>
</dbReference>
<dbReference type="KEGG" id="wgl:WIGMOR_0637"/>
<comment type="similarity">
    <text evidence="2 10">Belongs to the ketopantoate reductase family.</text>
</comment>
<dbReference type="GO" id="GO:0008677">
    <property type="term" value="F:2-dehydropantoate 2-reductase activity"/>
    <property type="evidence" value="ECO:0007669"/>
    <property type="project" value="UniProtKB-EC"/>
</dbReference>
<accession>H6Q5G7</accession>
<dbReference type="GO" id="GO:0015940">
    <property type="term" value="P:pantothenate biosynthetic process"/>
    <property type="evidence" value="ECO:0007669"/>
    <property type="project" value="UniProtKB-UniPathway"/>
</dbReference>
<sequence>MKITILGCGVIGKIWIAHFMKKKYFVQGWLKKNKKFLKFTLVSIFNEYKKYEIYSNDVYHLQKSDILLVTLKAWQTIQAIKKVLPKLKKNCAIVIIQNGIGIQEQLKKIQQPLFFGITTHSGYLKNHITYHTHYGATYIGPGNKSKYFYKSTLFILNDILPKVIWKKNILYFIWLKLAVNCVINPLSVIYNCKNGDLLKYKSDIYILSYEIALIMQLNGFYIDKDVLFKYILGVIYITKNNVSSMLQDFIFNKKSEIDYINGYIVYSSMKFGVRVPYNKYIFELIKEKEKIYLK</sequence>
<dbReference type="InterPro" id="IPR036291">
    <property type="entry name" value="NAD(P)-bd_dom_sf"/>
</dbReference>
<organism evidence="13 14">
    <name type="scientific">Wigglesworthia glossinidia endosymbiont of Glossina morsitans morsitans</name>
    <name type="common">Yale colony</name>
    <dbReference type="NCBI Taxonomy" id="1142511"/>
    <lineage>
        <taxon>Bacteria</taxon>
        <taxon>Pseudomonadati</taxon>
        <taxon>Pseudomonadota</taxon>
        <taxon>Gammaproteobacteria</taxon>
        <taxon>Enterobacterales</taxon>
        <taxon>Erwiniaceae</taxon>
        <taxon>Wigglesworthia</taxon>
    </lineage>
</organism>
<evidence type="ECO:0000313" key="13">
    <source>
        <dbReference type="EMBL" id="AFA41450.1"/>
    </source>
</evidence>
<evidence type="ECO:0000256" key="10">
    <source>
        <dbReference type="RuleBase" id="RU362068"/>
    </source>
</evidence>
<evidence type="ECO:0000256" key="4">
    <source>
        <dbReference type="ARBA" id="ARBA00019465"/>
    </source>
</evidence>
<dbReference type="InterPro" id="IPR013752">
    <property type="entry name" value="KPA_reductase"/>
</dbReference>
<evidence type="ECO:0000256" key="2">
    <source>
        <dbReference type="ARBA" id="ARBA00007870"/>
    </source>
</evidence>
<dbReference type="Gene3D" id="1.10.1040.10">
    <property type="entry name" value="N-(1-d-carboxylethyl)-l-norvaline Dehydrogenase, domain 2"/>
    <property type="match status" value="1"/>
</dbReference>
<dbReference type="OrthoDB" id="6530772at2"/>
<dbReference type="PANTHER" id="PTHR43765">
    <property type="entry name" value="2-DEHYDROPANTOATE 2-REDUCTASE-RELATED"/>
    <property type="match status" value="1"/>
</dbReference>
<dbReference type="HOGENOM" id="CLU_031468_0_1_6"/>
<dbReference type="UniPathway" id="UPA00028">
    <property type="reaction ID" value="UER00004"/>
</dbReference>
<comment type="catalytic activity">
    <reaction evidence="9 10">
        <text>(R)-pantoate + NADP(+) = 2-dehydropantoate + NADPH + H(+)</text>
        <dbReference type="Rhea" id="RHEA:16233"/>
        <dbReference type="ChEBI" id="CHEBI:11561"/>
        <dbReference type="ChEBI" id="CHEBI:15378"/>
        <dbReference type="ChEBI" id="CHEBI:15980"/>
        <dbReference type="ChEBI" id="CHEBI:57783"/>
        <dbReference type="ChEBI" id="CHEBI:58349"/>
        <dbReference type="EC" id="1.1.1.169"/>
    </reaction>
</comment>
<dbReference type="SUPFAM" id="SSF51735">
    <property type="entry name" value="NAD(P)-binding Rossmann-fold domains"/>
    <property type="match status" value="1"/>
</dbReference>
<evidence type="ECO:0000256" key="3">
    <source>
        <dbReference type="ARBA" id="ARBA00013014"/>
    </source>
</evidence>
<dbReference type="InterPro" id="IPR013328">
    <property type="entry name" value="6PGD_dom2"/>
</dbReference>
<keyword evidence="5 10" id="KW-0566">Pantothenate biosynthesis</keyword>
<keyword evidence="14" id="KW-1185">Reference proteome</keyword>
<keyword evidence="7 10" id="KW-0560">Oxidoreductase</keyword>
<feature type="domain" description="Ketopantoate reductase C-terminal" evidence="12">
    <location>
        <begin position="168"/>
        <end position="289"/>
    </location>
</feature>
<evidence type="ECO:0000256" key="9">
    <source>
        <dbReference type="ARBA" id="ARBA00048793"/>
    </source>
</evidence>
<evidence type="ECO:0000256" key="8">
    <source>
        <dbReference type="ARBA" id="ARBA00032024"/>
    </source>
</evidence>
<protein>
    <recommendedName>
        <fullName evidence="4 10">2-dehydropantoate 2-reductase</fullName>
        <ecNumber evidence="3 10">1.1.1.169</ecNumber>
    </recommendedName>
    <alternativeName>
        <fullName evidence="8 10">Ketopantoate reductase</fullName>
    </alternativeName>
</protein>
<dbReference type="STRING" id="1142511.WIGMOR_0637"/>
<evidence type="ECO:0000256" key="7">
    <source>
        <dbReference type="ARBA" id="ARBA00023002"/>
    </source>
</evidence>
<dbReference type="RefSeq" id="WP_014354388.1">
    <property type="nucleotide sequence ID" value="NC_016893.1"/>
</dbReference>
<dbReference type="GO" id="GO:0005737">
    <property type="term" value="C:cytoplasm"/>
    <property type="evidence" value="ECO:0007669"/>
    <property type="project" value="TreeGrafter"/>
</dbReference>
<reference evidence="13 14" key="1">
    <citation type="journal article" date="2012" name="MBio">
        <title>Insight into the transmission biology and species-specific functional capabilities of tsetse (Diptera: glossinidae) obligate symbiont wigglesworthia.</title>
        <authorList>
            <person name="Rio R.V."/>
            <person name="Symula R.E."/>
            <person name="Wang J."/>
            <person name="Lohs C."/>
            <person name="Wu Y.N."/>
            <person name="Snyder A.K."/>
            <person name="Bjornson R.D."/>
            <person name="Oshima K."/>
            <person name="Biehl B.S."/>
            <person name="Perna N.T."/>
            <person name="Hattori M."/>
            <person name="Aksoy S."/>
        </authorList>
    </citation>
    <scope>NUCLEOTIDE SEQUENCE [LARGE SCALE GENOMIC DNA]</scope>
    <source>
        <strain evidence="13">WGM</strain>
    </source>
</reference>
<evidence type="ECO:0000256" key="6">
    <source>
        <dbReference type="ARBA" id="ARBA00022857"/>
    </source>
</evidence>
<dbReference type="GO" id="GO:0050661">
    <property type="term" value="F:NADP binding"/>
    <property type="evidence" value="ECO:0007669"/>
    <property type="project" value="TreeGrafter"/>
</dbReference>
<evidence type="ECO:0000256" key="5">
    <source>
        <dbReference type="ARBA" id="ARBA00022655"/>
    </source>
</evidence>
<feature type="domain" description="Ketopantoate reductase N-terminal" evidence="11">
    <location>
        <begin position="3"/>
        <end position="143"/>
    </location>
</feature>
<dbReference type="EC" id="1.1.1.169" evidence="3 10"/>
<dbReference type="Pfam" id="PF08546">
    <property type="entry name" value="ApbA_C"/>
    <property type="match status" value="1"/>
</dbReference>
<dbReference type="eggNOG" id="COG1893">
    <property type="taxonomic scope" value="Bacteria"/>
</dbReference>
<name>H6Q5G7_WIGGL</name>
<keyword evidence="6 10" id="KW-0521">NADP</keyword>
<gene>
    <name evidence="13" type="primary">panE</name>
    <name evidence="13" type="synonym">apbA</name>
    <name evidence="13" type="ORF">WIGMOR_0637</name>
</gene>
<proteinExistence type="inferred from homology"/>
<dbReference type="InterPro" id="IPR013332">
    <property type="entry name" value="KPR_N"/>
</dbReference>
<evidence type="ECO:0000259" key="11">
    <source>
        <dbReference type="Pfam" id="PF02558"/>
    </source>
</evidence>
<dbReference type="EMBL" id="CP003315">
    <property type="protein sequence ID" value="AFA41450.1"/>
    <property type="molecule type" value="Genomic_DNA"/>
</dbReference>
<evidence type="ECO:0000256" key="1">
    <source>
        <dbReference type="ARBA" id="ARBA00004994"/>
    </source>
</evidence>
<evidence type="ECO:0000313" key="14">
    <source>
        <dbReference type="Proteomes" id="UP000009061"/>
    </source>
</evidence>
<dbReference type="InterPro" id="IPR008927">
    <property type="entry name" value="6-PGluconate_DH-like_C_sf"/>
</dbReference>
<dbReference type="SUPFAM" id="SSF48179">
    <property type="entry name" value="6-phosphogluconate dehydrogenase C-terminal domain-like"/>
    <property type="match status" value="1"/>
</dbReference>
<dbReference type="NCBIfam" id="TIGR00745">
    <property type="entry name" value="apbA_panE"/>
    <property type="match status" value="1"/>
</dbReference>